<dbReference type="AlphaFoldDB" id="A0A420RQL0"/>
<reference evidence="3 4" key="1">
    <citation type="journal article" date="2018" name="Sci. Rep.">
        <title>Characterisation of pathogen-specific regions and novel effector candidates in Fusarium oxysporum f. sp. cepae.</title>
        <authorList>
            <person name="Armitage A.D."/>
            <person name="Taylor A."/>
            <person name="Sobczyk M.K."/>
            <person name="Baxter L."/>
            <person name="Greenfield B.P."/>
            <person name="Bates H.J."/>
            <person name="Wilson F."/>
            <person name="Jackson A.C."/>
            <person name="Ott S."/>
            <person name="Harrison R.J."/>
            <person name="Clarkson J.P."/>
        </authorList>
    </citation>
    <scope>NUCLEOTIDE SEQUENCE [LARGE SCALE GENOMIC DNA]</scope>
    <source>
        <strain evidence="3 4">Fo_A28</strain>
    </source>
</reference>
<dbReference type="EMBL" id="MRCY01000011">
    <property type="protein sequence ID" value="RKL19332.1"/>
    <property type="molecule type" value="Genomic_DNA"/>
</dbReference>
<dbReference type="VEuPathDB" id="FungiDB:FOXG_14698"/>
<dbReference type="VEuPathDB" id="FungiDB:FOMG_08996"/>
<keyword evidence="1" id="KW-0812">Transmembrane</keyword>
<evidence type="ECO:0000313" key="4">
    <source>
        <dbReference type="Proteomes" id="UP000285860"/>
    </source>
</evidence>
<organism evidence="3 4">
    <name type="scientific">Fusarium oxysporum</name>
    <name type="common">Fusarium vascular wilt</name>
    <dbReference type="NCBI Taxonomy" id="5507"/>
    <lineage>
        <taxon>Eukaryota</taxon>
        <taxon>Fungi</taxon>
        <taxon>Dikarya</taxon>
        <taxon>Ascomycota</taxon>
        <taxon>Pezizomycotina</taxon>
        <taxon>Sordariomycetes</taxon>
        <taxon>Hypocreomycetidae</taxon>
        <taxon>Hypocreales</taxon>
        <taxon>Nectriaceae</taxon>
        <taxon>Fusarium</taxon>
        <taxon>Fusarium oxysporum species complex</taxon>
    </lineage>
</organism>
<dbReference type="VEuPathDB" id="FungiDB:FOC4_g10003974"/>
<comment type="caution">
    <text evidence="3">The sequence shown here is derived from an EMBL/GenBank/DDBJ whole genome shotgun (WGS) entry which is preliminary data.</text>
</comment>
<gene>
    <name evidence="3" type="ORF">BFJ68_g3606</name>
</gene>
<dbReference type="VEuPathDB" id="FungiDB:FOIG_09666"/>
<dbReference type="VEuPathDB" id="FungiDB:FOZG_15896"/>
<keyword evidence="2" id="KW-0732">Signal</keyword>
<evidence type="ECO:0000313" key="3">
    <source>
        <dbReference type="EMBL" id="RKL19332.1"/>
    </source>
</evidence>
<sequence>MARSIALAALVYALPIAAQPEITSAPAATAAAPKTTDISFTDNISYSPESIDEDVSLTIVSTITRSDGIDWYAVPISKSNGTATGSSPSATVDVDNAGAGMAIGTAGVIAGVACVLAVVLAVVL</sequence>
<dbReference type="VEuPathDB" id="FungiDB:HZS61_004853"/>
<feature type="transmembrane region" description="Helical" evidence="1">
    <location>
        <begin position="101"/>
        <end position="123"/>
    </location>
</feature>
<protein>
    <submittedName>
        <fullName evidence="3">Uncharacterized protein</fullName>
    </submittedName>
</protein>
<evidence type="ECO:0000256" key="1">
    <source>
        <dbReference type="SAM" id="Phobius"/>
    </source>
</evidence>
<keyword evidence="1" id="KW-1133">Transmembrane helix</keyword>
<evidence type="ECO:0000256" key="2">
    <source>
        <dbReference type="SAM" id="SignalP"/>
    </source>
</evidence>
<proteinExistence type="predicted"/>
<feature type="chain" id="PRO_5019388979" evidence="2">
    <location>
        <begin position="19"/>
        <end position="124"/>
    </location>
</feature>
<feature type="signal peptide" evidence="2">
    <location>
        <begin position="1"/>
        <end position="18"/>
    </location>
</feature>
<dbReference type="Proteomes" id="UP000285860">
    <property type="component" value="Unassembled WGS sequence"/>
</dbReference>
<name>A0A420RQL0_FUSOX</name>
<accession>A0A420RQL0</accession>
<dbReference type="VEuPathDB" id="FungiDB:FOC1_g10000954"/>
<keyword evidence="1" id="KW-0472">Membrane</keyword>